<proteinExistence type="predicted"/>
<dbReference type="STRING" id="1848.SAMN05443637_10172"/>
<reference evidence="4 5" key="1">
    <citation type="submission" date="2016-11" db="EMBL/GenBank/DDBJ databases">
        <authorList>
            <person name="Jaros S."/>
            <person name="Januszkiewicz K."/>
            <person name="Wedrychowicz H."/>
        </authorList>
    </citation>
    <scope>NUCLEOTIDE SEQUENCE [LARGE SCALE GENOMIC DNA]</scope>
    <source>
        <strain evidence="4 5">DSM 43832</strain>
    </source>
</reference>
<organism evidence="4 5">
    <name type="scientific">Pseudonocardia thermophila</name>
    <dbReference type="NCBI Taxonomy" id="1848"/>
    <lineage>
        <taxon>Bacteria</taxon>
        <taxon>Bacillati</taxon>
        <taxon>Actinomycetota</taxon>
        <taxon>Actinomycetes</taxon>
        <taxon>Pseudonocardiales</taxon>
        <taxon>Pseudonocardiaceae</taxon>
        <taxon>Pseudonocardia</taxon>
    </lineage>
</organism>
<accession>A0A1M6N789</accession>
<dbReference type="AlphaFoldDB" id="A0A1M6N789"/>
<keyword evidence="5" id="KW-1185">Reference proteome</keyword>
<evidence type="ECO:0000256" key="2">
    <source>
        <dbReference type="SAM" id="Phobius"/>
    </source>
</evidence>
<evidence type="ECO:0000256" key="1">
    <source>
        <dbReference type="SAM" id="MobiDB-lite"/>
    </source>
</evidence>
<dbReference type="OrthoDB" id="3405072at2"/>
<feature type="compositionally biased region" description="Low complexity" evidence="1">
    <location>
        <begin position="37"/>
        <end position="50"/>
    </location>
</feature>
<dbReference type="Proteomes" id="UP000184363">
    <property type="component" value="Unassembled WGS sequence"/>
</dbReference>
<dbReference type="InterPro" id="IPR025637">
    <property type="entry name" value="DUF4333"/>
</dbReference>
<evidence type="ECO:0000313" key="5">
    <source>
        <dbReference type="Proteomes" id="UP000184363"/>
    </source>
</evidence>
<feature type="compositionally biased region" description="Low complexity" evidence="1">
    <location>
        <begin position="182"/>
        <end position="234"/>
    </location>
</feature>
<evidence type="ECO:0000259" key="3">
    <source>
        <dbReference type="Pfam" id="PF14230"/>
    </source>
</evidence>
<evidence type="ECO:0000313" key="4">
    <source>
        <dbReference type="EMBL" id="SHJ91557.1"/>
    </source>
</evidence>
<feature type="compositionally biased region" description="Low complexity" evidence="1">
    <location>
        <begin position="127"/>
        <end position="159"/>
    </location>
</feature>
<feature type="domain" description="DUF4333" evidence="3">
    <location>
        <begin position="269"/>
        <end position="346"/>
    </location>
</feature>
<keyword evidence="2" id="KW-1133">Transmembrane helix</keyword>
<keyword evidence="2" id="KW-0812">Transmembrane</keyword>
<sequence>MSTPQGSGSNPTPGDAAEQPTEQASWGQAPPGGWGQQAGAAPAASPATPSSLPPPAAAAAQPGDADPDRTQRVDPAVWSQQLAAAKQAAPQNPAQDPAQGPAQSGAQPQQPSQPVPGAPAGYPPPQQWGQPAAPQSGQPPAWGAPQPGQPQQQWGAPQTGYGGGAQQHGGQPNPYAPPAAPPGWGQQAAGQQAPVQPQVPGQAQWGAPPQQQLQQQPQPGQPGQQWGAQQWGQQPGFGGGPAAGAPKKKSRLGLILGAVVLPLVVVGVAAVLLFVWPGFLLPKVFDEKAVQEGVTRVLTTDYGLQNVTGVSCPPGREVKAGTTFVCEATIDGDRSRIEITVKDDQGTYEVGRPSSS</sequence>
<protein>
    <recommendedName>
        <fullName evidence="3">DUF4333 domain-containing protein</fullName>
    </recommendedName>
</protein>
<feature type="compositionally biased region" description="Pro residues" evidence="1">
    <location>
        <begin position="111"/>
        <end position="126"/>
    </location>
</feature>
<dbReference type="RefSeq" id="WP_084754108.1">
    <property type="nucleotide sequence ID" value="NZ_FRAP01000001.1"/>
</dbReference>
<dbReference type="EMBL" id="FRAP01000001">
    <property type="protein sequence ID" value="SHJ91557.1"/>
    <property type="molecule type" value="Genomic_DNA"/>
</dbReference>
<name>A0A1M6N789_PSETH</name>
<feature type="compositionally biased region" description="Polar residues" evidence="1">
    <location>
        <begin position="1"/>
        <end position="12"/>
    </location>
</feature>
<gene>
    <name evidence="4" type="ORF">SAMN05443637_10172</name>
</gene>
<keyword evidence="2" id="KW-0472">Membrane</keyword>
<dbReference type="Pfam" id="PF14230">
    <property type="entry name" value="DUF4333"/>
    <property type="match status" value="1"/>
</dbReference>
<feature type="region of interest" description="Disordered" evidence="1">
    <location>
        <begin position="1"/>
        <end position="246"/>
    </location>
</feature>
<feature type="compositionally biased region" description="Low complexity" evidence="1">
    <location>
        <begin position="79"/>
        <end position="110"/>
    </location>
</feature>
<feature type="transmembrane region" description="Helical" evidence="2">
    <location>
        <begin position="254"/>
        <end position="276"/>
    </location>
</feature>